<evidence type="ECO:0000259" key="3">
    <source>
        <dbReference type="Pfam" id="PF11738"/>
    </source>
</evidence>
<feature type="signal peptide" evidence="1">
    <location>
        <begin position="1"/>
        <end position="19"/>
    </location>
</feature>
<evidence type="ECO:0008006" key="6">
    <source>
        <dbReference type="Google" id="ProtNLM"/>
    </source>
</evidence>
<dbReference type="AlphaFoldDB" id="A0A4U8Z5L0"/>
<protein>
    <recommendedName>
        <fullName evidence="6">Lysozyme inhibitor LprI N-terminal domain-containing protein</fullName>
    </recommendedName>
</protein>
<sequence>MRAAFYLSALVFAAAPAWALDCAKAKAPAELAICGDPAAEAADATMTKAYDALALKLPPPQKTALLISQRRWLKRRADVCLGREGDRIASCLNDETQARRAFLSGEPMSGPAPAQTFVPVLIQHVGKPNQYDLDVTALKFSDPNLPGEKLFNAKIDALLKEVPKIDQSDIRQNMVYSYVLDVSAPFASAKFAFGHIELYDFSGGAHGNSSTSNFAIDLQSGKELSFSDLFEPAARQKFVASCLEQIKQQKHEKMPDDPYGVISAEEQKKTIEDSIKDLTRWSFSADKAEVTFDPYALGAYFEGSYACDFPAAVLRPYLKLDYLAQEAPKDSSPSK</sequence>
<dbReference type="KEGG" id="mtun:MTUNDRAET4_3965"/>
<reference evidence="4 5" key="1">
    <citation type="submission" date="2019-03" db="EMBL/GenBank/DDBJ databases">
        <authorList>
            <person name="Kox A.R. M."/>
        </authorList>
    </citation>
    <scope>NUCLEOTIDE SEQUENCE [LARGE SCALE GENOMIC DNA]</scope>
    <source>
        <strain evidence="4">MTUNDRAET4 annotated genome</strain>
    </source>
</reference>
<proteinExistence type="predicted"/>
<accession>A0A4U8Z5L0</accession>
<organism evidence="4 5">
    <name type="scientific">Methylocella tundrae</name>
    <dbReference type="NCBI Taxonomy" id="227605"/>
    <lineage>
        <taxon>Bacteria</taxon>
        <taxon>Pseudomonadati</taxon>
        <taxon>Pseudomonadota</taxon>
        <taxon>Alphaproteobacteria</taxon>
        <taxon>Hyphomicrobiales</taxon>
        <taxon>Beijerinckiaceae</taxon>
        <taxon>Methylocella</taxon>
    </lineage>
</organism>
<gene>
    <name evidence="4" type="ORF">MTUNDRAET4_3965</name>
</gene>
<dbReference type="OrthoDB" id="8447321at2"/>
<dbReference type="InterPro" id="IPR021729">
    <property type="entry name" value="DUF3298"/>
</dbReference>
<dbReference type="Gene3D" id="1.20.1270.180">
    <property type="match status" value="1"/>
</dbReference>
<dbReference type="EMBL" id="LR536450">
    <property type="protein sequence ID" value="VFU10846.1"/>
    <property type="molecule type" value="Genomic_DNA"/>
</dbReference>
<dbReference type="Pfam" id="PF07007">
    <property type="entry name" value="LprI"/>
    <property type="match status" value="1"/>
</dbReference>
<keyword evidence="1" id="KW-0732">Signal</keyword>
<feature type="domain" description="DUF3298" evidence="3">
    <location>
        <begin position="227"/>
        <end position="310"/>
    </location>
</feature>
<dbReference type="Gene3D" id="3.30.565.40">
    <property type="entry name" value="Fervidobacterium nodosum Rt17-B1 like"/>
    <property type="match status" value="1"/>
</dbReference>
<feature type="chain" id="PRO_5020753419" description="Lysozyme inhibitor LprI N-terminal domain-containing protein" evidence="1">
    <location>
        <begin position="20"/>
        <end position="335"/>
    </location>
</feature>
<evidence type="ECO:0000259" key="2">
    <source>
        <dbReference type="Pfam" id="PF07007"/>
    </source>
</evidence>
<name>A0A4U8Z5L0_METTU</name>
<evidence type="ECO:0000313" key="4">
    <source>
        <dbReference type="EMBL" id="VFU10846.1"/>
    </source>
</evidence>
<feature type="domain" description="Lysozyme inhibitor LprI-like N-terminal" evidence="2">
    <location>
        <begin position="22"/>
        <end position="103"/>
    </location>
</feature>
<evidence type="ECO:0000313" key="5">
    <source>
        <dbReference type="Proteomes" id="UP000294360"/>
    </source>
</evidence>
<dbReference type="InterPro" id="IPR009739">
    <property type="entry name" value="LprI-like_N"/>
</dbReference>
<dbReference type="Gene3D" id="3.90.640.20">
    <property type="entry name" value="Heat-shock cognate protein, ATPase"/>
    <property type="match status" value="1"/>
</dbReference>
<dbReference type="InterPro" id="IPR037126">
    <property type="entry name" value="PdaC/RsiV-like_sf"/>
</dbReference>
<dbReference type="Proteomes" id="UP000294360">
    <property type="component" value="Chromosome"/>
</dbReference>
<dbReference type="RefSeq" id="WP_134491757.1">
    <property type="nucleotide sequence ID" value="NZ_CP139089.1"/>
</dbReference>
<dbReference type="Pfam" id="PF11738">
    <property type="entry name" value="DUF3298"/>
    <property type="match status" value="1"/>
</dbReference>
<evidence type="ECO:0000256" key="1">
    <source>
        <dbReference type="SAM" id="SignalP"/>
    </source>
</evidence>